<dbReference type="OrthoDB" id="9813092at2"/>
<reference evidence="2 3" key="1">
    <citation type="submission" date="2018-07" db="EMBL/GenBank/DDBJ databases">
        <title>Genomic Encyclopedia of Type Strains, Phase IV (KMG-IV): sequencing the most valuable type-strain genomes for metagenomic binning, comparative biology and taxonomic classification.</title>
        <authorList>
            <person name="Goeker M."/>
        </authorList>
    </citation>
    <scope>NUCLEOTIDE SEQUENCE [LARGE SCALE GENOMIC DNA]</scope>
    <source>
        <strain evidence="2 3">DSM 21634</strain>
    </source>
</reference>
<dbReference type="Proteomes" id="UP000252884">
    <property type="component" value="Unassembled WGS sequence"/>
</dbReference>
<evidence type="ECO:0000313" key="2">
    <source>
        <dbReference type="EMBL" id="RCW73012.1"/>
    </source>
</evidence>
<dbReference type="SUPFAM" id="SSF52833">
    <property type="entry name" value="Thioredoxin-like"/>
    <property type="match status" value="1"/>
</dbReference>
<dbReference type="Pfam" id="PF13417">
    <property type="entry name" value="GST_N_3"/>
    <property type="match status" value="1"/>
</dbReference>
<sequence>MTPPLLLYSFRRCPYAMRARLALLAAGQSCELREVVLRDKPQALRDTSPKATVPVLVLPSGEVIDESLAIMRWALAQQDPLGWCTPTQGDLAQMLALVAENDTVFKPLLDRAKYPQRFGLVDGQAAREACVPFVGALQRRLASTPFLFGDHAALADMALAPFVRQFAGIDAHWFAAQPWPDLQRWLQQWQDTDLFARAMQKFALWHPQDAPVLFGGPKAVDATPS</sequence>
<dbReference type="PROSITE" id="PS51354">
    <property type="entry name" value="GLUTAREDOXIN_2"/>
    <property type="match status" value="1"/>
</dbReference>
<dbReference type="RefSeq" id="WP_114468378.1">
    <property type="nucleotide sequence ID" value="NZ_QPJK01000003.1"/>
</dbReference>
<gene>
    <name evidence="2" type="ORF">DES41_103621</name>
</gene>
<dbReference type="CDD" id="cd03196">
    <property type="entry name" value="GST_C_5"/>
    <property type="match status" value="1"/>
</dbReference>
<dbReference type="SFLD" id="SFLDS00019">
    <property type="entry name" value="Glutathione_Transferase_(cytos"/>
    <property type="match status" value="1"/>
</dbReference>
<feature type="domain" description="GST N-terminal" evidence="1">
    <location>
        <begin position="3"/>
        <end position="82"/>
    </location>
</feature>
<dbReference type="InterPro" id="IPR036249">
    <property type="entry name" value="Thioredoxin-like_sf"/>
</dbReference>
<evidence type="ECO:0000259" key="1">
    <source>
        <dbReference type="PROSITE" id="PS50404"/>
    </source>
</evidence>
<proteinExistence type="predicted"/>
<keyword evidence="2" id="KW-0808">Transferase</keyword>
<dbReference type="SUPFAM" id="SSF47616">
    <property type="entry name" value="GST C-terminal domain-like"/>
    <property type="match status" value="1"/>
</dbReference>
<evidence type="ECO:0000313" key="3">
    <source>
        <dbReference type="Proteomes" id="UP000252884"/>
    </source>
</evidence>
<dbReference type="InterPro" id="IPR040079">
    <property type="entry name" value="Glutathione_S-Trfase"/>
</dbReference>
<dbReference type="InterPro" id="IPR050983">
    <property type="entry name" value="GST_Omega/HSP26"/>
</dbReference>
<keyword evidence="3" id="KW-1185">Reference proteome</keyword>
<protein>
    <submittedName>
        <fullName evidence="2">Glutathione S-transferase</fullName>
    </submittedName>
</protein>
<dbReference type="Gene3D" id="1.20.1050.10">
    <property type="match status" value="1"/>
</dbReference>
<dbReference type="InterPro" id="IPR004045">
    <property type="entry name" value="Glutathione_S-Trfase_N"/>
</dbReference>
<dbReference type="GO" id="GO:0016740">
    <property type="term" value="F:transferase activity"/>
    <property type="evidence" value="ECO:0007669"/>
    <property type="project" value="UniProtKB-KW"/>
</dbReference>
<comment type="caution">
    <text evidence="2">The sequence shown here is derived from an EMBL/GenBank/DDBJ whole genome shotgun (WGS) entry which is preliminary data.</text>
</comment>
<dbReference type="InterPro" id="IPR036282">
    <property type="entry name" value="Glutathione-S-Trfase_C_sf"/>
</dbReference>
<accession>A0A368XYF6</accession>
<dbReference type="AlphaFoldDB" id="A0A368XYF6"/>
<dbReference type="EMBL" id="QPJK01000003">
    <property type="protein sequence ID" value="RCW73012.1"/>
    <property type="molecule type" value="Genomic_DNA"/>
</dbReference>
<dbReference type="PANTHER" id="PTHR43968:SF6">
    <property type="entry name" value="GLUTATHIONE S-TRANSFERASE OMEGA"/>
    <property type="match status" value="1"/>
</dbReference>
<dbReference type="Gene3D" id="3.40.30.10">
    <property type="entry name" value="Glutaredoxin"/>
    <property type="match status" value="1"/>
</dbReference>
<dbReference type="PROSITE" id="PS50404">
    <property type="entry name" value="GST_NTER"/>
    <property type="match status" value="1"/>
</dbReference>
<dbReference type="PANTHER" id="PTHR43968">
    <property type="match status" value="1"/>
</dbReference>
<dbReference type="GO" id="GO:0005737">
    <property type="term" value="C:cytoplasm"/>
    <property type="evidence" value="ECO:0007669"/>
    <property type="project" value="TreeGrafter"/>
</dbReference>
<dbReference type="Pfam" id="PF13410">
    <property type="entry name" value="GST_C_2"/>
    <property type="match status" value="1"/>
</dbReference>
<organism evidence="2 3">
    <name type="scientific">Pseudorhodoferax soli</name>
    <dbReference type="NCBI Taxonomy" id="545864"/>
    <lineage>
        <taxon>Bacteria</taxon>
        <taxon>Pseudomonadati</taxon>
        <taxon>Pseudomonadota</taxon>
        <taxon>Betaproteobacteria</taxon>
        <taxon>Burkholderiales</taxon>
        <taxon>Comamonadaceae</taxon>
    </lineage>
</organism>
<name>A0A368XYF6_9BURK</name>